<evidence type="ECO:0000313" key="1">
    <source>
        <dbReference type="EMBL" id="GIY29025.1"/>
    </source>
</evidence>
<comment type="caution">
    <text evidence="1">The sequence shown here is derived from an EMBL/GenBank/DDBJ whole genome shotgun (WGS) entry which is preliminary data.</text>
</comment>
<dbReference type="AlphaFoldDB" id="A0AAV4S4F1"/>
<gene>
    <name evidence="1" type="ORF">CEXT_338651</name>
</gene>
<proteinExistence type="predicted"/>
<reference evidence="1 2" key="1">
    <citation type="submission" date="2021-06" db="EMBL/GenBank/DDBJ databases">
        <title>Caerostris extrusa draft genome.</title>
        <authorList>
            <person name="Kono N."/>
            <person name="Arakawa K."/>
        </authorList>
    </citation>
    <scope>NUCLEOTIDE SEQUENCE [LARGE SCALE GENOMIC DNA]</scope>
</reference>
<dbReference type="EMBL" id="BPLR01009014">
    <property type="protein sequence ID" value="GIY29025.1"/>
    <property type="molecule type" value="Genomic_DNA"/>
</dbReference>
<accession>A0AAV4S4F1</accession>
<sequence length="77" mass="8882">MGAIRQQGDNYNMTGMSSLAAGRKWFMGQPRALARPLGPLQEHPVRKLNQRAETNITWIGEFFHRKRMLYGFVGFEN</sequence>
<dbReference type="Proteomes" id="UP001054945">
    <property type="component" value="Unassembled WGS sequence"/>
</dbReference>
<protein>
    <submittedName>
        <fullName evidence="1">Uncharacterized protein</fullName>
    </submittedName>
</protein>
<organism evidence="1 2">
    <name type="scientific">Caerostris extrusa</name>
    <name type="common">Bark spider</name>
    <name type="synonym">Caerostris bankana</name>
    <dbReference type="NCBI Taxonomy" id="172846"/>
    <lineage>
        <taxon>Eukaryota</taxon>
        <taxon>Metazoa</taxon>
        <taxon>Ecdysozoa</taxon>
        <taxon>Arthropoda</taxon>
        <taxon>Chelicerata</taxon>
        <taxon>Arachnida</taxon>
        <taxon>Araneae</taxon>
        <taxon>Araneomorphae</taxon>
        <taxon>Entelegynae</taxon>
        <taxon>Araneoidea</taxon>
        <taxon>Araneidae</taxon>
        <taxon>Caerostris</taxon>
    </lineage>
</organism>
<evidence type="ECO:0000313" key="2">
    <source>
        <dbReference type="Proteomes" id="UP001054945"/>
    </source>
</evidence>
<keyword evidence="2" id="KW-1185">Reference proteome</keyword>
<name>A0AAV4S4F1_CAEEX</name>